<name>A0ABR4BBL6_9LECA</name>
<accession>A0ABR4BBL6</accession>
<comment type="caution">
    <text evidence="1">The sequence shown here is derived from an EMBL/GenBank/DDBJ whole genome shotgun (WGS) entry which is preliminary data.</text>
</comment>
<protein>
    <submittedName>
        <fullName evidence="1">Uncharacterized protein</fullName>
    </submittedName>
</protein>
<evidence type="ECO:0000313" key="2">
    <source>
        <dbReference type="Proteomes" id="UP001590951"/>
    </source>
</evidence>
<reference evidence="1 2" key="1">
    <citation type="submission" date="2024-09" db="EMBL/GenBank/DDBJ databases">
        <title>Rethinking Asexuality: The Enigmatic Case of Functional Sexual Genes in Lepraria (Stereocaulaceae).</title>
        <authorList>
            <person name="Doellman M."/>
            <person name="Sun Y."/>
            <person name="Barcenas-Pena A."/>
            <person name="Lumbsch H.T."/>
            <person name="Grewe F."/>
        </authorList>
    </citation>
    <scope>NUCLEOTIDE SEQUENCE [LARGE SCALE GENOMIC DNA]</scope>
    <source>
        <strain evidence="1 2">Grewe 0041</strain>
    </source>
</reference>
<organism evidence="1 2">
    <name type="scientific">Lepraria finkii</name>
    <dbReference type="NCBI Taxonomy" id="1340010"/>
    <lineage>
        <taxon>Eukaryota</taxon>
        <taxon>Fungi</taxon>
        <taxon>Dikarya</taxon>
        <taxon>Ascomycota</taxon>
        <taxon>Pezizomycotina</taxon>
        <taxon>Lecanoromycetes</taxon>
        <taxon>OSLEUM clade</taxon>
        <taxon>Lecanoromycetidae</taxon>
        <taxon>Lecanorales</taxon>
        <taxon>Lecanorineae</taxon>
        <taxon>Stereocaulaceae</taxon>
        <taxon>Lepraria</taxon>
    </lineage>
</organism>
<proteinExistence type="predicted"/>
<dbReference type="Proteomes" id="UP001590951">
    <property type="component" value="Unassembled WGS sequence"/>
</dbReference>
<evidence type="ECO:0000313" key="1">
    <source>
        <dbReference type="EMBL" id="KAL2055243.1"/>
    </source>
</evidence>
<keyword evidence="2" id="KW-1185">Reference proteome</keyword>
<sequence>MRRTLTTQIPQVFSISHATPIISPINSPIQYVVEPITTAGSLLSTETTFGVGDPTETFAVVEPTPIITTIISGSLAFTSKMAGAGGQPTVTVVLPANYGLVNSFYNNPYNLYSNNFDPGYF</sequence>
<dbReference type="EMBL" id="JBHFEH010000012">
    <property type="protein sequence ID" value="KAL2055243.1"/>
    <property type="molecule type" value="Genomic_DNA"/>
</dbReference>
<gene>
    <name evidence="1" type="ORF">ABVK25_004581</name>
</gene>